<organism evidence="2">
    <name type="scientific">marine metagenome</name>
    <dbReference type="NCBI Taxonomy" id="408172"/>
    <lineage>
        <taxon>unclassified sequences</taxon>
        <taxon>metagenomes</taxon>
        <taxon>ecological metagenomes</taxon>
    </lineage>
</organism>
<dbReference type="Gene3D" id="2.30.130.40">
    <property type="entry name" value="LON domain-like"/>
    <property type="match status" value="1"/>
</dbReference>
<evidence type="ECO:0000259" key="1">
    <source>
        <dbReference type="PROSITE" id="PS51787"/>
    </source>
</evidence>
<dbReference type="Pfam" id="PF02190">
    <property type="entry name" value="LON_substr_bdg"/>
    <property type="match status" value="1"/>
</dbReference>
<reference evidence="2" key="1">
    <citation type="submission" date="2018-05" db="EMBL/GenBank/DDBJ databases">
        <authorList>
            <person name="Lanie J.A."/>
            <person name="Ng W.-L."/>
            <person name="Kazmierczak K.M."/>
            <person name="Andrzejewski T.M."/>
            <person name="Davidsen T.M."/>
            <person name="Wayne K.J."/>
            <person name="Tettelin H."/>
            <person name="Glass J.I."/>
            <person name="Rusch D."/>
            <person name="Podicherti R."/>
            <person name="Tsui H.-C.T."/>
            <person name="Winkler M.E."/>
        </authorList>
    </citation>
    <scope>NUCLEOTIDE SEQUENCE</scope>
</reference>
<accession>A0A381TVP2</accession>
<dbReference type="InterPro" id="IPR046336">
    <property type="entry name" value="Lon_prtase_N_sf"/>
</dbReference>
<evidence type="ECO:0000313" key="2">
    <source>
        <dbReference type="EMBL" id="SVA20060.1"/>
    </source>
</evidence>
<dbReference type="PROSITE" id="PS51787">
    <property type="entry name" value="LON_N"/>
    <property type="match status" value="1"/>
</dbReference>
<dbReference type="InterPro" id="IPR015947">
    <property type="entry name" value="PUA-like_sf"/>
</dbReference>
<dbReference type="SUPFAM" id="SSF88697">
    <property type="entry name" value="PUA domain-like"/>
    <property type="match status" value="1"/>
</dbReference>
<feature type="domain" description="Lon N-terminal" evidence="1">
    <location>
        <begin position="14"/>
        <end position="211"/>
    </location>
</feature>
<protein>
    <recommendedName>
        <fullName evidence="1">Lon N-terminal domain-containing protein</fullName>
    </recommendedName>
</protein>
<dbReference type="Gene3D" id="1.20.58.1480">
    <property type="match status" value="1"/>
</dbReference>
<gene>
    <name evidence="2" type="ORF">METZ01_LOCUS72914</name>
</gene>
<dbReference type="SMART" id="SM00464">
    <property type="entry name" value="LON"/>
    <property type="match status" value="1"/>
</dbReference>
<sequence length="230" mass="26561">MESDKNSPEKNIVIPLFPLPTTVFYPNTSLPLHIFEPRYRSMVADALNGKGEIGMILLKPGWESDYQGTPEIMTIGCLGKIKHHSELPEGKYNILLSGLYRFRILNEIKGKIYRQAQVEFLKEINDKDLTSEPSPIKEKLIRVMRLYLKNLPEGTKIEQALDMKNCCKLGEFVDKLTHHFDLPVNKMQEFLEQQDVQKRANSLYSLIEFKNQLIQISKNMGGREIDFSMN</sequence>
<name>A0A381TVP2_9ZZZZ</name>
<dbReference type="PANTHER" id="PTHR46732:SF8">
    <property type="entry name" value="ATP-DEPENDENT PROTEASE LA (LON) DOMAIN PROTEIN"/>
    <property type="match status" value="1"/>
</dbReference>
<dbReference type="EMBL" id="UINC01005243">
    <property type="protein sequence ID" value="SVA20060.1"/>
    <property type="molecule type" value="Genomic_DNA"/>
</dbReference>
<dbReference type="PANTHER" id="PTHR46732">
    <property type="entry name" value="ATP-DEPENDENT PROTEASE LA (LON) DOMAIN PROTEIN"/>
    <property type="match status" value="1"/>
</dbReference>
<dbReference type="InterPro" id="IPR003111">
    <property type="entry name" value="Lon_prtase_N"/>
</dbReference>
<proteinExistence type="predicted"/>
<dbReference type="AlphaFoldDB" id="A0A381TVP2"/>